<dbReference type="SMART" id="SM00862">
    <property type="entry name" value="Trans_reg_C"/>
    <property type="match status" value="1"/>
</dbReference>
<evidence type="ECO:0000256" key="3">
    <source>
        <dbReference type="ARBA" id="ARBA00023015"/>
    </source>
</evidence>
<dbReference type="Pfam" id="PF13424">
    <property type="entry name" value="TPR_12"/>
    <property type="match status" value="1"/>
</dbReference>
<evidence type="ECO:0000256" key="2">
    <source>
        <dbReference type="ARBA" id="ARBA00023012"/>
    </source>
</evidence>
<feature type="domain" description="OmpR/PhoB-type" evidence="8">
    <location>
        <begin position="21"/>
        <end position="127"/>
    </location>
</feature>
<proteinExistence type="inferred from homology"/>
<dbReference type="PANTHER" id="PTHR35807">
    <property type="entry name" value="TRANSCRIPTIONAL REGULATOR REDD-RELATED"/>
    <property type="match status" value="1"/>
</dbReference>
<evidence type="ECO:0000256" key="7">
    <source>
        <dbReference type="SAM" id="MobiDB-lite"/>
    </source>
</evidence>
<dbReference type="InterPro" id="IPR027417">
    <property type="entry name" value="P-loop_NTPase"/>
</dbReference>
<evidence type="ECO:0000256" key="4">
    <source>
        <dbReference type="ARBA" id="ARBA00023125"/>
    </source>
</evidence>
<dbReference type="CDD" id="cd15831">
    <property type="entry name" value="BTAD"/>
    <property type="match status" value="1"/>
</dbReference>
<dbReference type="PRINTS" id="PR00364">
    <property type="entry name" value="DISEASERSIST"/>
</dbReference>
<protein>
    <submittedName>
        <fullName evidence="9">SARP family transcriptional regulator</fullName>
    </submittedName>
</protein>
<keyword evidence="10" id="KW-1185">Reference proteome</keyword>
<dbReference type="InterPro" id="IPR051677">
    <property type="entry name" value="AfsR-DnrI-RedD_regulator"/>
</dbReference>
<name>A0A917UI34_9ACTN</name>
<comment type="similarity">
    <text evidence="1">Belongs to the AfsR/DnrI/RedD regulatory family.</text>
</comment>
<dbReference type="Pfam" id="PF00931">
    <property type="entry name" value="NB-ARC"/>
    <property type="match status" value="1"/>
</dbReference>
<reference evidence="9" key="2">
    <citation type="submission" date="2020-09" db="EMBL/GenBank/DDBJ databases">
        <authorList>
            <person name="Sun Q."/>
            <person name="Zhou Y."/>
        </authorList>
    </citation>
    <scope>NUCLEOTIDE SEQUENCE</scope>
    <source>
        <strain evidence="9">CGMCC 4.7110</strain>
    </source>
</reference>
<dbReference type="GO" id="GO:0000160">
    <property type="term" value="P:phosphorelay signal transduction system"/>
    <property type="evidence" value="ECO:0007669"/>
    <property type="project" value="UniProtKB-KW"/>
</dbReference>
<dbReference type="Gene3D" id="1.25.40.10">
    <property type="entry name" value="Tetratricopeptide repeat domain"/>
    <property type="match status" value="2"/>
</dbReference>
<dbReference type="PROSITE" id="PS51755">
    <property type="entry name" value="OMPR_PHOB"/>
    <property type="match status" value="1"/>
</dbReference>
<dbReference type="PANTHER" id="PTHR35807:SF1">
    <property type="entry name" value="TRANSCRIPTIONAL REGULATOR REDD"/>
    <property type="match status" value="1"/>
</dbReference>
<dbReference type="InterPro" id="IPR011990">
    <property type="entry name" value="TPR-like_helical_dom_sf"/>
</dbReference>
<keyword evidence="5" id="KW-0804">Transcription</keyword>
<dbReference type="SUPFAM" id="SSF48452">
    <property type="entry name" value="TPR-like"/>
    <property type="match status" value="2"/>
</dbReference>
<dbReference type="Pfam" id="PF03704">
    <property type="entry name" value="BTAD"/>
    <property type="match status" value="1"/>
</dbReference>
<keyword evidence="2" id="KW-0902">Two-component regulatory system</keyword>
<dbReference type="SUPFAM" id="SSF46894">
    <property type="entry name" value="C-terminal effector domain of the bipartite response regulators"/>
    <property type="match status" value="1"/>
</dbReference>
<dbReference type="InterPro" id="IPR002182">
    <property type="entry name" value="NB-ARC"/>
</dbReference>
<evidence type="ECO:0000256" key="6">
    <source>
        <dbReference type="PROSITE-ProRule" id="PRU01091"/>
    </source>
</evidence>
<dbReference type="GO" id="GO:0006355">
    <property type="term" value="P:regulation of DNA-templated transcription"/>
    <property type="evidence" value="ECO:0007669"/>
    <property type="project" value="InterPro"/>
</dbReference>
<dbReference type="Pfam" id="PF13181">
    <property type="entry name" value="TPR_8"/>
    <property type="match status" value="1"/>
</dbReference>
<dbReference type="InterPro" id="IPR016032">
    <property type="entry name" value="Sig_transdc_resp-reg_C-effctor"/>
</dbReference>
<dbReference type="Proteomes" id="UP000653411">
    <property type="component" value="Unassembled WGS sequence"/>
</dbReference>
<evidence type="ECO:0000313" key="9">
    <source>
        <dbReference type="EMBL" id="GGM97006.1"/>
    </source>
</evidence>
<reference evidence="9" key="1">
    <citation type="journal article" date="2014" name="Int. J. Syst. Evol. Microbiol.">
        <title>Complete genome sequence of Corynebacterium casei LMG S-19264T (=DSM 44701T), isolated from a smear-ripened cheese.</title>
        <authorList>
            <consortium name="US DOE Joint Genome Institute (JGI-PGF)"/>
            <person name="Walter F."/>
            <person name="Albersmeier A."/>
            <person name="Kalinowski J."/>
            <person name="Ruckert C."/>
        </authorList>
    </citation>
    <scope>NUCLEOTIDE SEQUENCE</scope>
    <source>
        <strain evidence="9">CGMCC 4.7110</strain>
    </source>
</reference>
<dbReference type="SMART" id="SM00028">
    <property type="entry name" value="TPR"/>
    <property type="match status" value="6"/>
</dbReference>
<comment type="caution">
    <text evidence="9">The sequence shown here is derived from an EMBL/GenBank/DDBJ whole genome shotgun (WGS) entry which is preliminary data.</text>
</comment>
<evidence type="ECO:0000256" key="1">
    <source>
        <dbReference type="ARBA" id="ARBA00005820"/>
    </source>
</evidence>
<dbReference type="InterPro" id="IPR036388">
    <property type="entry name" value="WH-like_DNA-bd_sf"/>
</dbReference>
<dbReference type="EMBL" id="BMML01000003">
    <property type="protein sequence ID" value="GGM97006.1"/>
    <property type="molecule type" value="Genomic_DNA"/>
</dbReference>
<dbReference type="AlphaFoldDB" id="A0A917UI34"/>
<dbReference type="InterPro" id="IPR019734">
    <property type="entry name" value="TPR_rpt"/>
</dbReference>
<keyword evidence="4 6" id="KW-0238">DNA-binding</keyword>
<feature type="region of interest" description="Disordered" evidence="7">
    <location>
        <begin position="1"/>
        <end position="25"/>
    </location>
</feature>
<dbReference type="SMART" id="SM01043">
    <property type="entry name" value="BTAD"/>
    <property type="match status" value="1"/>
</dbReference>
<sequence length="1006" mass="107869">MTQAAETQRPLAAPTTGSAGRREVRAPGETVHFAVLGPVRAWRADGELRLGPPQQQAFAALLLASSDRPVTAAEVVDMLWGQDPPLSAVNVVRRYVGALRRVLEPGLPRMATGSWLLREGGGYRLDVDATTLDLLRFRDLRAQARAADRTDDAVSALELYAQALALWRGHAAAGIPVQARSHPVFAGLDGERLATVKEAADVALRHGRAEPVLAQLQGLADGHPLDEPLHGRLIRALALTGQQAQALETYQKIRALLAEELGVEPSAELLAAHREVLSARSAPAAPTPLAPLAGDGSTGGAAAPETASPARDDLLVPLPRPAQLPAAYEHFAGREAEIDHMLRRLPDACVDGGPGTTMVINAIGGMAGVGKTTLAVQVAHRVADRFPDGQLYVNLRGFDLHGAAMDPAEAVRGFLEALGVSRKQMPDSLEAQSALYRSLLADRRVLVLLDNARDADQVRPLLPGAAAGCLVLITSRNQLTSLVVAGGAHPLTLDLLSPKDARQSLLRRLGADRVAAEPAAVDTIISLCGGLPLALSIITARALMNPTFPLSGIAAELMEANGSLDAFDGLDAATDVRTVFGWSYRILTGEAARLFRLLSLHPGPDIGTHAAGALADRPTARVRSLLAELTRAHLLTEEAPGRYRFHDLLRAYANELAGAGDGEGDSEEERRDAMCRMLDHYLLTAHVSASLLDPAGVFPSPAPSSEATGTPVALRDAESALSWFSTERLVLLEVARQSVDDGLGGHTWQLARLLDPVHERFGHWHDWADLQRIALAAAQQLGDPVGVAHAHGGLGRACSLLRRYPEAEDHLRHALSLFEALGDDLGQAHTRRALGWVMTRTERHGEAIRQTRHALDLYRIAGHLSGQADAMNAIAWYEAVLGDYDKAMANALRSLSLYRRMKDQGGPYEANAWDTLAYAHHHLANFRRAKACYLRAIAMLRRNGDRYNEAGSLTRLGDTYAATGDDAAARAVWVQAADILTEIDPPWAAEVRAKLRTDGTSTAMTE</sequence>
<dbReference type="Gene3D" id="3.40.50.300">
    <property type="entry name" value="P-loop containing nucleotide triphosphate hydrolases"/>
    <property type="match status" value="1"/>
</dbReference>
<dbReference type="GO" id="GO:0003677">
    <property type="term" value="F:DNA binding"/>
    <property type="evidence" value="ECO:0007669"/>
    <property type="project" value="UniProtKB-UniRule"/>
</dbReference>
<evidence type="ECO:0000259" key="8">
    <source>
        <dbReference type="PROSITE" id="PS51755"/>
    </source>
</evidence>
<dbReference type="InterPro" id="IPR001867">
    <property type="entry name" value="OmpR/PhoB-type_DNA-bd"/>
</dbReference>
<evidence type="ECO:0000313" key="10">
    <source>
        <dbReference type="Proteomes" id="UP000653411"/>
    </source>
</evidence>
<dbReference type="SUPFAM" id="SSF52540">
    <property type="entry name" value="P-loop containing nucleoside triphosphate hydrolases"/>
    <property type="match status" value="1"/>
</dbReference>
<accession>A0A917UI34</accession>
<keyword evidence="3" id="KW-0805">Transcription regulation</keyword>
<dbReference type="GO" id="GO:0043531">
    <property type="term" value="F:ADP binding"/>
    <property type="evidence" value="ECO:0007669"/>
    <property type="project" value="InterPro"/>
</dbReference>
<organism evidence="9 10">
    <name type="scientific">Streptomyces fuscichromogenes</name>
    <dbReference type="NCBI Taxonomy" id="1324013"/>
    <lineage>
        <taxon>Bacteria</taxon>
        <taxon>Bacillati</taxon>
        <taxon>Actinomycetota</taxon>
        <taxon>Actinomycetes</taxon>
        <taxon>Kitasatosporales</taxon>
        <taxon>Streptomycetaceae</taxon>
        <taxon>Streptomyces</taxon>
    </lineage>
</organism>
<feature type="region of interest" description="Disordered" evidence="7">
    <location>
        <begin position="280"/>
        <end position="312"/>
    </location>
</feature>
<feature type="DNA-binding region" description="OmpR/PhoB-type" evidence="6">
    <location>
        <begin position="21"/>
        <end position="127"/>
    </location>
</feature>
<gene>
    <name evidence="9" type="ORF">GCM10011578_017190</name>
</gene>
<dbReference type="Gene3D" id="1.10.10.10">
    <property type="entry name" value="Winged helix-like DNA-binding domain superfamily/Winged helix DNA-binding domain"/>
    <property type="match status" value="1"/>
</dbReference>
<evidence type="ECO:0000256" key="5">
    <source>
        <dbReference type="ARBA" id="ARBA00023163"/>
    </source>
</evidence>
<dbReference type="InterPro" id="IPR005158">
    <property type="entry name" value="BTAD"/>
</dbReference>